<dbReference type="EMBL" id="MLJW01000184">
    <property type="protein sequence ID" value="OIQ94531.1"/>
    <property type="molecule type" value="Genomic_DNA"/>
</dbReference>
<evidence type="ECO:0000256" key="1">
    <source>
        <dbReference type="SAM" id="Phobius"/>
    </source>
</evidence>
<proteinExistence type="predicted"/>
<organism evidence="2">
    <name type="scientific">mine drainage metagenome</name>
    <dbReference type="NCBI Taxonomy" id="410659"/>
    <lineage>
        <taxon>unclassified sequences</taxon>
        <taxon>metagenomes</taxon>
        <taxon>ecological metagenomes</taxon>
    </lineage>
</organism>
<dbReference type="AlphaFoldDB" id="A0A1J5RYF8"/>
<gene>
    <name evidence="2" type="ORF">GALL_234880</name>
</gene>
<comment type="caution">
    <text evidence="2">The sequence shown here is derived from an EMBL/GenBank/DDBJ whole genome shotgun (WGS) entry which is preliminary data.</text>
</comment>
<sequence>MTPSCRDTRKRSLARPWYLRRLSRRRRWWFRPLYELELLAAAVLGLRWLIDA</sequence>
<reference evidence="2" key="1">
    <citation type="submission" date="2016-10" db="EMBL/GenBank/DDBJ databases">
        <title>Sequence of Gallionella enrichment culture.</title>
        <authorList>
            <person name="Poehlein A."/>
            <person name="Muehling M."/>
            <person name="Daniel R."/>
        </authorList>
    </citation>
    <scope>NUCLEOTIDE SEQUENCE</scope>
</reference>
<name>A0A1J5RYF8_9ZZZZ</name>
<feature type="transmembrane region" description="Helical" evidence="1">
    <location>
        <begin position="28"/>
        <end position="50"/>
    </location>
</feature>
<keyword evidence="1" id="KW-1133">Transmembrane helix</keyword>
<evidence type="ECO:0000313" key="2">
    <source>
        <dbReference type="EMBL" id="OIQ94531.1"/>
    </source>
</evidence>
<protein>
    <submittedName>
        <fullName evidence="2">Uncharacterized protein</fullName>
    </submittedName>
</protein>
<keyword evidence="1" id="KW-0472">Membrane</keyword>
<accession>A0A1J5RYF8</accession>
<keyword evidence="1" id="KW-0812">Transmembrane</keyword>